<proteinExistence type="predicted"/>
<sequence>MQGQCMVVNYLDILLLFVKSMCLLFLRSWWNNASNNSLTKFRPRKKRGGGRPFPEIGRTLSRDKEDLIVKIEYLCLLTIYIF</sequence>
<dbReference type="EnsemblPlants" id="Solyc06g034210.1.1">
    <property type="protein sequence ID" value="Solyc06g034210.1.1.1"/>
    <property type="gene ID" value="Solyc06g034210.1"/>
</dbReference>
<evidence type="ECO:0000313" key="2">
    <source>
        <dbReference type="EnsemblPlants" id="Solyc06g034210.1.1.1"/>
    </source>
</evidence>
<keyword evidence="1" id="KW-0472">Membrane</keyword>
<feature type="transmembrane region" description="Helical" evidence="1">
    <location>
        <begin position="7"/>
        <end position="30"/>
    </location>
</feature>
<reference evidence="2" key="1">
    <citation type="journal article" date="2012" name="Nature">
        <title>The tomato genome sequence provides insights into fleshy fruit evolution.</title>
        <authorList>
            <consortium name="Tomato Genome Consortium"/>
        </authorList>
    </citation>
    <scope>NUCLEOTIDE SEQUENCE [LARGE SCALE GENOMIC DNA]</scope>
    <source>
        <strain evidence="2">cv. Heinz 1706</strain>
    </source>
</reference>
<protein>
    <submittedName>
        <fullName evidence="2">Uncharacterized protein</fullName>
    </submittedName>
</protein>
<dbReference type="Gramene" id="Solyc06g034210.1.1">
    <property type="protein sequence ID" value="Solyc06g034210.1.1.1"/>
    <property type="gene ID" value="Solyc06g034210.1"/>
</dbReference>
<name>A0A3Q7GTN6_SOLLC</name>
<dbReference type="Proteomes" id="UP000004994">
    <property type="component" value="Chromosome 6"/>
</dbReference>
<keyword evidence="1" id="KW-1133">Transmembrane helix</keyword>
<organism evidence="2">
    <name type="scientific">Solanum lycopersicum</name>
    <name type="common">Tomato</name>
    <name type="synonym">Lycopersicon esculentum</name>
    <dbReference type="NCBI Taxonomy" id="4081"/>
    <lineage>
        <taxon>Eukaryota</taxon>
        <taxon>Viridiplantae</taxon>
        <taxon>Streptophyta</taxon>
        <taxon>Embryophyta</taxon>
        <taxon>Tracheophyta</taxon>
        <taxon>Spermatophyta</taxon>
        <taxon>Magnoliopsida</taxon>
        <taxon>eudicotyledons</taxon>
        <taxon>Gunneridae</taxon>
        <taxon>Pentapetalae</taxon>
        <taxon>asterids</taxon>
        <taxon>lamiids</taxon>
        <taxon>Solanales</taxon>
        <taxon>Solanaceae</taxon>
        <taxon>Solanoideae</taxon>
        <taxon>Solaneae</taxon>
        <taxon>Solanum</taxon>
        <taxon>Solanum subgen. Lycopersicon</taxon>
    </lineage>
</organism>
<dbReference type="AlphaFoldDB" id="A0A3Q7GTN6"/>
<keyword evidence="3" id="KW-1185">Reference proteome</keyword>
<accession>A0A3Q7GTN6</accession>
<keyword evidence="1" id="KW-0812">Transmembrane</keyword>
<reference evidence="2" key="2">
    <citation type="submission" date="2019-01" db="UniProtKB">
        <authorList>
            <consortium name="EnsemblPlants"/>
        </authorList>
    </citation>
    <scope>IDENTIFICATION</scope>
    <source>
        <strain evidence="2">cv. Heinz 1706</strain>
    </source>
</reference>
<dbReference type="PaxDb" id="4081-Solyc06g034210.1.1"/>
<evidence type="ECO:0000313" key="3">
    <source>
        <dbReference type="Proteomes" id="UP000004994"/>
    </source>
</evidence>
<dbReference type="InParanoid" id="A0A3Q7GTN6"/>
<evidence type="ECO:0000256" key="1">
    <source>
        <dbReference type="SAM" id="Phobius"/>
    </source>
</evidence>